<comment type="caution">
    <text evidence="2">The sequence shown here is derived from an EMBL/GenBank/DDBJ whole genome shotgun (WGS) entry which is preliminary data.</text>
</comment>
<dbReference type="EMBL" id="JOJR01001315">
    <property type="protein sequence ID" value="RCN31377.1"/>
    <property type="molecule type" value="Genomic_DNA"/>
</dbReference>
<accession>A0A368FMG7</accession>
<feature type="region of interest" description="Disordered" evidence="1">
    <location>
        <begin position="70"/>
        <end position="103"/>
    </location>
</feature>
<name>A0A368FMG7_ANCCA</name>
<feature type="compositionally biased region" description="Basic residues" evidence="1">
    <location>
        <begin position="81"/>
        <end position="103"/>
    </location>
</feature>
<gene>
    <name evidence="2" type="ORF">ANCCAN_22839</name>
</gene>
<keyword evidence="3" id="KW-1185">Reference proteome</keyword>
<protein>
    <submittedName>
        <fullName evidence="2">Uncharacterized protein</fullName>
    </submittedName>
</protein>
<evidence type="ECO:0000313" key="3">
    <source>
        <dbReference type="Proteomes" id="UP000252519"/>
    </source>
</evidence>
<sequence>MEGQWQDEAWPSIEQCLWAPLLHPFFVTPIREVLGFHRNFHHKQWYGNNCVGTESMIEFPTNDCRNKQMRDKLRWADTRRRPGRRQQHPKKERQLRRPRRCSSRRRAINATPAHLNPLGSVAVREQQQQPVSRLHLWRARSVSRRSVEMHTIARENLQHFLYAYKESPKEPGLRLIHDAKRSQAQRKDREHQHALKHLRGAVLTDELISAVD</sequence>
<proteinExistence type="predicted"/>
<reference evidence="2 3" key="1">
    <citation type="submission" date="2014-10" db="EMBL/GenBank/DDBJ databases">
        <title>Draft genome of the hookworm Ancylostoma caninum.</title>
        <authorList>
            <person name="Mitreva M."/>
        </authorList>
    </citation>
    <scope>NUCLEOTIDE SEQUENCE [LARGE SCALE GENOMIC DNA]</scope>
    <source>
        <strain evidence="2 3">Baltimore</strain>
    </source>
</reference>
<dbReference type="AlphaFoldDB" id="A0A368FMG7"/>
<organism evidence="2 3">
    <name type="scientific">Ancylostoma caninum</name>
    <name type="common">Dog hookworm</name>
    <dbReference type="NCBI Taxonomy" id="29170"/>
    <lineage>
        <taxon>Eukaryota</taxon>
        <taxon>Metazoa</taxon>
        <taxon>Ecdysozoa</taxon>
        <taxon>Nematoda</taxon>
        <taxon>Chromadorea</taxon>
        <taxon>Rhabditida</taxon>
        <taxon>Rhabditina</taxon>
        <taxon>Rhabditomorpha</taxon>
        <taxon>Strongyloidea</taxon>
        <taxon>Ancylostomatidae</taxon>
        <taxon>Ancylostomatinae</taxon>
        <taxon>Ancylostoma</taxon>
    </lineage>
</organism>
<evidence type="ECO:0000256" key="1">
    <source>
        <dbReference type="SAM" id="MobiDB-lite"/>
    </source>
</evidence>
<evidence type="ECO:0000313" key="2">
    <source>
        <dbReference type="EMBL" id="RCN31377.1"/>
    </source>
</evidence>
<feature type="compositionally biased region" description="Basic and acidic residues" evidence="1">
    <location>
        <begin position="70"/>
        <end position="80"/>
    </location>
</feature>
<dbReference type="Proteomes" id="UP000252519">
    <property type="component" value="Unassembled WGS sequence"/>
</dbReference>
<dbReference type="STRING" id="29170.A0A368FMG7"/>